<reference evidence="5 6" key="1">
    <citation type="submission" date="2022-08" db="EMBL/GenBank/DDBJ databases">
        <title>Proteogenomics of the novel Dehalobacterium formicoaceticum strain EZ94 highlights a key role of methyltransferases during anaerobic dichloromethane degradation.</title>
        <authorList>
            <person name="Wasmund K."/>
        </authorList>
    </citation>
    <scope>NUCLEOTIDE SEQUENCE [LARGE SCALE GENOMIC DNA]</scope>
    <source>
        <strain evidence="5 6">EZ94</strain>
    </source>
</reference>
<name>A0ABT1Y230_9FIRM</name>
<dbReference type="CDD" id="cd00038">
    <property type="entry name" value="CAP_ED"/>
    <property type="match status" value="1"/>
</dbReference>
<evidence type="ECO:0000313" key="5">
    <source>
        <dbReference type="EMBL" id="MCR6544924.1"/>
    </source>
</evidence>
<sequence length="224" mass="25886">MQDSEILYLWSPWLDTSNTPWEEILDLGRKRHYKKNSIILGQGQTVSELCYLHTGEIKLSSTSASGNEKPIWYIKAGNVFGEVPFFDHGIMNSYFICTEDCSVYFFSKEVLMETIFPKYPHIVMNIFETMAKKLRLMSSQINDLSLNPPKLRVYKMIYASLSHNETAHISQQELADLLGMHRITLNRIISDLKNDGIIQKNENEKRFSLCDPKGLLELIEAEQE</sequence>
<dbReference type="RefSeq" id="WP_089608552.1">
    <property type="nucleotide sequence ID" value="NZ_CP022121.1"/>
</dbReference>
<dbReference type="InterPro" id="IPR014710">
    <property type="entry name" value="RmlC-like_jellyroll"/>
</dbReference>
<dbReference type="PROSITE" id="PS50042">
    <property type="entry name" value="CNMP_BINDING_3"/>
    <property type="match status" value="1"/>
</dbReference>
<gene>
    <name evidence="5" type="ORF">NVS47_05220</name>
</gene>
<accession>A0ABT1Y230</accession>
<dbReference type="SMART" id="SM00100">
    <property type="entry name" value="cNMP"/>
    <property type="match status" value="1"/>
</dbReference>
<evidence type="ECO:0000256" key="1">
    <source>
        <dbReference type="ARBA" id="ARBA00023015"/>
    </source>
</evidence>
<evidence type="ECO:0000256" key="3">
    <source>
        <dbReference type="ARBA" id="ARBA00023163"/>
    </source>
</evidence>
<evidence type="ECO:0000259" key="4">
    <source>
        <dbReference type="PROSITE" id="PS50042"/>
    </source>
</evidence>
<proteinExistence type="predicted"/>
<keyword evidence="3" id="KW-0804">Transcription</keyword>
<dbReference type="Proteomes" id="UP001524944">
    <property type="component" value="Unassembled WGS sequence"/>
</dbReference>
<dbReference type="EMBL" id="JANPWE010000002">
    <property type="protein sequence ID" value="MCR6544924.1"/>
    <property type="molecule type" value="Genomic_DNA"/>
</dbReference>
<keyword evidence="6" id="KW-1185">Reference proteome</keyword>
<dbReference type="InterPro" id="IPR012318">
    <property type="entry name" value="HTH_CRP"/>
</dbReference>
<organism evidence="5 6">
    <name type="scientific">Dehalobacterium formicoaceticum</name>
    <dbReference type="NCBI Taxonomy" id="51515"/>
    <lineage>
        <taxon>Bacteria</taxon>
        <taxon>Bacillati</taxon>
        <taxon>Bacillota</taxon>
        <taxon>Clostridia</taxon>
        <taxon>Eubacteriales</taxon>
        <taxon>Peptococcaceae</taxon>
        <taxon>Dehalobacterium</taxon>
    </lineage>
</organism>
<dbReference type="InterPro" id="IPR036390">
    <property type="entry name" value="WH_DNA-bd_sf"/>
</dbReference>
<keyword evidence="1" id="KW-0805">Transcription regulation</keyword>
<feature type="domain" description="Cyclic nucleotide-binding" evidence="4">
    <location>
        <begin position="23"/>
        <end position="115"/>
    </location>
</feature>
<protein>
    <submittedName>
        <fullName evidence="5">Crp/Fnr family transcriptional regulator</fullName>
    </submittedName>
</protein>
<evidence type="ECO:0000313" key="6">
    <source>
        <dbReference type="Proteomes" id="UP001524944"/>
    </source>
</evidence>
<comment type="caution">
    <text evidence="5">The sequence shown here is derived from an EMBL/GenBank/DDBJ whole genome shotgun (WGS) entry which is preliminary data.</text>
</comment>
<dbReference type="Pfam" id="PF00027">
    <property type="entry name" value="cNMP_binding"/>
    <property type="match status" value="1"/>
</dbReference>
<dbReference type="InterPro" id="IPR050397">
    <property type="entry name" value="Env_Response_Regulators"/>
</dbReference>
<dbReference type="Gene3D" id="2.60.120.10">
    <property type="entry name" value="Jelly Rolls"/>
    <property type="match status" value="1"/>
</dbReference>
<dbReference type="PANTHER" id="PTHR24567">
    <property type="entry name" value="CRP FAMILY TRANSCRIPTIONAL REGULATORY PROTEIN"/>
    <property type="match status" value="1"/>
</dbReference>
<dbReference type="Pfam" id="PF13545">
    <property type="entry name" value="HTH_Crp_2"/>
    <property type="match status" value="1"/>
</dbReference>
<evidence type="ECO:0000256" key="2">
    <source>
        <dbReference type="ARBA" id="ARBA00023125"/>
    </source>
</evidence>
<dbReference type="PANTHER" id="PTHR24567:SF74">
    <property type="entry name" value="HTH-TYPE TRANSCRIPTIONAL REGULATOR ARCR"/>
    <property type="match status" value="1"/>
</dbReference>
<dbReference type="SUPFAM" id="SSF51206">
    <property type="entry name" value="cAMP-binding domain-like"/>
    <property type="match status" value="1"/>
</dbReference>
<keyword evidence="2" id="KW-0238">DNA-binding</keyword>
<dbReference type="SMART" id="SM00419">
    <property type="entry name" value="HTH_CRP"/>
    <property type="match status" value="1"/>
</dbReference>
<dbReference type="InterPro" id="IPR018490">
    <property type="entry name" value="cNMP-bd_dom_sf"/>
</dbReference>
<dbReference type="InterPro" id="IPR000595">
    <property type="entry name" value="cNMP-bd_dom"/>
</dbReference>
<dbReference type="SUPFAM" id="SSF46785">
    <property type="entry name" value="Winged helix' DNA-binding domain"/>
    <property type="match status" value="1"/>
</dbReference>